<evidence type="ECO:0000313" key="2">
    <source>
        <dbReference type="Proteomes" id="UP001500582"/>
    </source>
</evidence>
<comment type="caution">
    <text evidence="1">The sequence shown here is derived from an EMBL/GenBank/DDBJ whole genome shotgun (WGS) entry which is preliminary data.</text>
</comment>
<keyword evidence="2" id="KW-1185">Reference proteome</keyword>
<dbReference type="Proteomes" id="UP001500582">
    <property type="component" value="Unassembled WGS sequence"/>
</dbReference>
<sequence>MLGGWLDEQINKLESKLFQEEINLPVAGKKVLLQLPVAQIAFFARLFVDGKLLNGLSLTELFDFISKNFSSKKQSVISPGSLSKEYYSPEQVTAGRVRGFLLDMVAYINRHFFPLLAAGIVLNHF</sequence>
<reference evidence="2" key="1">
    <citation type="journal article" date="2019" name="Int. J. Syst. Evol. Microbiol.">
        <title>The Global Catalogue of Microorganisms (GCM) 10K type strain sequencing project: providing services to taxonomists for standard genome sequencing and annotation.</title>
        <authorList>
            <consortium name="The Broad Institute Genomics Platform"/>
            <consortium name="The Broad Institute Genome Sequencing Center for Infectious Disease"/>
            <person name="Wu L."/>
            <person name="Ma J."/>
        </authorList>
    </citation>
    <scope>NUCLEOTIDE SEQUENCE [LARGE SCALE GENOMIC DNA]</scope>
    <source>
        <strain evidence="2">JCM 17705</strain>
    </source>
</reference>
<gene>
    <name evidence="1" type="ORF">GCM10023149_28930</name>
</gene>
<organism evidence="1 2">
    <name type="scientific">Mucilaginibacter gynuensis</name>
    <dbReference type="NCBI Taxonomy" id="1302236"/>
    <lineage>
        <taxon>Bacteria</taxon>
        <taxon>Pseudomonadati</taxon>
        <taxon>Bacteroidota</taxon>
        <taxon>Sphingobacteriia</taxon>
        <taxon>Sphingobacteriales</taxon>
        <taxon>Sphingobacteriaceae</taxon>
        <taxon>Mucilaginibacter</taxon>
    </lineage>
</organism>
<evidence type="ECO:0000313" key="1">
    <source>
        <dbReference type="EMBL" id="GAA4326250.1"/>
    </source>
</evidence>
<proteinExistence type="predicted"/>
<dbReference type="EMBL" id="BAABFT010000007">
    <property type="protein sequence ID" value="GAA4326250.1"/>
    <property type="molecule type" value="Genomic_DNA"/>
</dbReference>
<protein>
    <submittedName>
        <fullName evidence="1">Uncharacterized protein</fullName>
    </submittedName>
</protein>
<name>A0ABP8GL32_9SPHI</name>
<accession>A0ABP8GL32</accession>